<dbReference type="AlphaFoldDB" id="A0A4D7QRV5"/>
<dbReference type="Proteomes" id="UP000298588">
    <property type="component" value="Chromosome"/>
</dbReference>
<evidence type="ECO:0000313" key="2">
    <source>
        <dbReference type="Proteomes" id="UP000298588"/>
    </source>
</evidence>
<dbReference type="RefSeq" id="WP_137101527.1">
    <property type="nucleotide sequence ID" value="NZ_CP039865.1"/>
</dbReference>
<keyword evidence="2" id="KW-1185">Reference proteome</keyword>
<dbReference type="EMBL" id="CP039865">
    <property type="protein sequence ID" value="QCK88199.1"/>
    <property type="molecule type" value="Genomic_DNA"/>
</dbReference>
<gene>
    <name evidence="1" type="ORF">E8L99_21780</name>
</gene>
<proteinExistence type="predicted"/>
<dbReference type="KEGG" id="paqt:E8L99_21780"/>
<evidence type="ECO:0000313" key="1">
    <source>
        <dbReference type="EMBL" id="QCK88199.1"/>
    </source>
</evidence>
<accession>A0A4D7QRV5</accession>
<name>A0A4D7QRV5_9HYPH</name>
<reference evidence="1 2" key="1">
    <citation type="submission" date="2019-04" db="EMBL/GenBank/DDBJ databases">
        <title>Phreatobacter aquaticus sp. nov.</title>
        <authorList>
            <person name="Choi A."/>
            <person name="Baek K."/>
        </authorList>
    </citation>
    <scope>NUCLEOTIDE SEQUENCE [LARGE SCALE GENOMIC DNA]</scope>
    <source>
        <strain evidence="1 2">NMCR1094</strain>
    </source>
</reference>
<organism evidence="1 2">
    <name type="scientific">Phreatobacter aquaticus</name>
    <dbReference type="NCBI Taxonomy" id="2570229"/>
    <lineage>
        <taxon>Bacteria</taxon>
        <taxon>Pseudomonadati</taxon>
        <taxon>Pseudomonadota</taxon>
        <taxon>Alphaproteobacteria</taxon>
        <taxon>Hyphomicrobiales</taxon>
        <taxon>Phreatobacteraceae</taxon>
        <taxon>Phreatobacter</taxon>
    </lineage>
</organism>
<protein>
    <submittedName>
        <fullName evidence="1">Uncharacterized protein</fullName>
    </submittedName>
</protein>
<sequence length="204" mass="22981">MYIQHCAKGIAGSHNGVGGITWNSAKSILTSGDGILSNWWIKMGSITPKMIENVLTESNLDSHLHDYNNFGNDTPFISLACGAVERDTLLQSNFAYSAIDTALMFATDNWNRPGAVFYCWVPTSHYKAVPISAVAEPVRDLNIYQRWSPYQLEGEITAKINIPSNQIERVEWWDASISTTDPHHTFHNTKYIEPKILSNLRDMF</sequence>
<dbReference type="OrthoDB" id="793614at2"/>